<keyword evidence="5" id="KW-0547">Nucleotide-binding</keyword>
<dbReference type="PANTHER" id="PTHR19241">
    <property type="entry name" value="ATP-BINDING CASSETTE TRANSPORTER"/>
    <property type="match status" value="1"/>
</dbReference>
<sequence length="846" mass="96585">MGIDIKHANYYMGSLFYTTIPIIMVNGSPELAMTVSRLPCFLQTRDLLFYPAWAYAIPATITKIPISLIESLIWTSVTYYGIGYSPEAARFFRQFFLLFVVHQTALAIYRFQASFCQTLVASMFISSVIFMVFLSTGGFILPRSSMPSWLRWAFWVSPLTYAEVGLTVNEFFTPRWQKMFISNTTLGNLVLSNHGLVFKSYSYWISVGAILGFALIFNVGFILALTFRKSVGKPRSIISREKLCQINSHNDLHNDIHLKGSTTITFPASTKETNARGRMMVLPFQPLAITFEDICYYVDTPVEMKEQGYRENKLQLLHNITGAFRPGILSVLMGVSGAGKTTLLDVLSGRKTSEESVIFSAWLRLPKDIGSKTKYEFVNEVLETIEVDDIKDALVGRQGVDGLSTEQRKRLTIAVELVANPSILFIDEPTSGLDARSAAIVMRAVKNVAETGRTVVCTIHQPSIDIFEAFDELMLMKKGGKLIYSGPLGQHSRRVIEYFEKIPGVPKIKHNYNPATWMLEITSASVEEQLGINFAQIDRESTIYNDNKELVKQLNTPTRGSRDLHFPTRFPQNGWEQFKACLWKQHLSYWRNPSYNLLQWIFSILSAVILATLFWKHGQTLNNQQSLLNILGSLYGAIMLNGYNNGLSVIPFVVTKRDVLYCEKYSGMYSPWAYSLAQVVIEIPYIFIQVLSFMIVAYPAIGYYWSAYKFLWFFYAMFCALLCYAYLGMFVASLTPNVKMATIVSSFFFQNFNLFSGFIIPGPRIPKWWIWFYYFTPMSWALNAIFSSQYGDIQEEIQEFGKTKTVAIFLQDYFGFHHHQLEQNREARAEPQQTSLHIGRAEFLQM</sequence>
<feature type="transmembrane region" description="Helical" evidence="9">
    <location>
        <begin position="597"/>
        <end position="615"/>
    </location>
</feature>
<feature type="transmembrane region" description="Helical" evidence="9">
    <location>
        <begin position="201"/>
        <end position="227"/>
    </location>
</feature>
<feature type="transmembrane region" description="Helical" evidence="9">
    <location>
        <begin position="119"/>
        <end position="140"/>
    </location>
</feature>
<dbReference type="SUPFAM" id="SSF52540">
    <property type="entry name" value="P-loop containing nucleoside triphosphate hydrolases"/>
    <property type="match status" value="1"/>
</dbReference>
<evidence type="ECO:0000256" key="3">
    <source>
        <dbReference type="ARBA" id="ARBA00022448"/>
    </source>
</evidence>
<dbReference type="InterPro" id="IPR013525">
    <property type="entry name" value="ABC2_TM"/>
</dbReference>
<evidence type="ECO:0000256" key="5">
    <source>
        <dbReference type="ARBA" id="ARBA00022741"/>
    </source>
</evidence>
<keyword evidence="6" id="KW-0067">ATP-binding</keyword>
<keyword evidence="11" id="KW-1185">Reference proteome</keyword>
<evidence type="ECO:0000256" key="1">
    <source>
        <dbReference type="ARBA" id="ARBA00004141"/>
    </source>
</evidence>
<protein>
    <submittedName>
        <fullName evidence="12">ABC transporter G family member 41-like</fullName>
    </submittedName>
</protein>
<dbReference type="Gene3D" id="3.40.50.300">
    <property type="entry name" value="P-loop containing nucleotide triphosphate hydrolases"/>
    <property type="match status" value="2"/>
</dbReference>
<dbReference type="FunFam" id="3.40.50.300:FF:002615">
    <property type="entry name" value="ABC transporter"/>
    <property type="match status" value="1"/>
</dbReference>
<dbReference type="AlphaFoldDB" id="A0AB40AG00"/>
<dbReference type="InterPro" id="IPR043926">
    <property type="entry name" value="ABCG_dom"/>
</dbReference>
<accession>A0AB40AG00</accession>
<evidence type="ECO:0000259" key="10">
    <source>
        <dbReference type="PROSITE" id="PS50893"/>
    </source>
</evidence>
<evidence type="ECO:0000256" key="2">
    <source>
        <dbReference type="ARBA" id="ARBA00006012"/>
    </source>
</evidence>
<comment type="subcellular location">
    <subcellularLocation>
        <location evidence="1">Membrane</location>
        <topology evidence="1">Multi-pass membrane protein</topology>
    </subcellularLocation>
</comment>
<dbReference type="GeneID" id="120249389"/>
<dbReference type="SMART" id="SM00382">
    <property type="entry name" value="AAA"/>
    <property type="match status" value="1"/>
</dbReference>
<reference evidence="12" key="1">
    <citation type="submission" date="2025-08" db="UniProtKB">
        <authorList>
            <consortium name="RefSeq"/>
        </authorList>
    </citation>
    <scope>IDENTIFICATION</scope>
</reference>
<feature type="transmembrane region" description="Helical" evidence="9">
    <location>
        <begin position="676"/>
        <end position="698"/>
    </location>
</feature>
<dbReference type="GO" id="GO:0016887">
    <property type="term" value="F:ATP hydrolysis activity"/>
    <property type="evidence" value="ECO:0007669"/>
    <property type="project" value="InterPro"/>
</dbReference>
<gene>
    <name evidence="12" type="primary">LOC120249389</name>
</gene>
<dbReference type="Pfam" id="PF19055">
    <property type="entry name" value="ABC2_membrane_7"/>
    <property type="match status" value="1"/>
</dbReference>
<keyword evidence="3" id="KW-0813">Transport</keyword>
<keyword evidence="8 9" id="KW-0472">Membrane</keyword>
<name>A0AB40AG00_DIOCR</name>
<evidence type="ECO:0000256" key="4">
    <source>
        <dbReference type="ARBA" id="ARBA00022692"/>
    </source>
</evidence>
<dbReference type="InterPro" id="IPR003439">
    <property type="entry name" value="ABC_transporter-like_ATP-bd"/>
</dbReference>
<dbReference type="Pfam" id="PF00005">
    <property type="entry name" value="ABC_tran"/>
    <property type="match status" value="1"/>
</dbReference>
<feature type="transmembrane region" description="Helical" evidence="9">
    <location>
        <begin position="743"/>
        <end position="762"/>
    </location>
</feature>
<evidence type="ECO:0000256" key="8">
    <source>
        <dbReference type="ARBA" id="ARBA00023136"/>
    </source>
</evidence>
<evidence type="ECO:0000313" key="12">
    <source>
        <dbReference type="RefSeq" id="XP_039113815.1"/>
    </source>
</evidence>
<dbReference type="Proteomes" id="UP001515500">
    <property type="component" value="Chromosome 19"/>
</dbReference>
<comment type="similarity">
    <text evidence="2">Belongs to the ABC transporter superfamily. ABCG family. PDR (TC 3.A.1.205) subfamily.</text>
</comment>
<evidence type="ECO:0000256" key="9">
    <source>
        <dbReference type="SAM" id="Phobius"/>
    </source>
</evidence>
<organism evidence="11 12">
    <name type="scientific">Dioscorea cayennensis subsp. rotundata</name>
    <name type="common">White Guinea yam</name>
    <name type="synonym">Dioscorea rotundata</name>
    <dbReference type="NCBI Taxonomy" id="55577"/>
    <lineage>
        <taxon>Eukaryota</taxon>
        <taxon>Viridiplantae</taxon>
        <taxon>Streptophyta</taxon>
        <taxon>Embryophyta</taxon>
        <taxon>Tracheophyta</taxon>
        <taxon>Spermatophyta</taxon>
        <taxon>Magnoliopsida</taxon>
        <taxon>Liliopsida</taxon>
        <taxon>Dioscoreales</taxon>
        <taxon>Dioscoreaceae</taxon>
        <taxon>Dioscorea</taxon>
    </lineage>
</organism>
<dbReference type="InterPro" id="IPR027417">
    <property type="entry name" value="P-loop_NTPase"/>
</dbReference>
<dbReference type="InterPro" id="IPR013581">
    <property type="entry name" value="PDR_assoc"/>
</dbReference>
<keyword evidence="7 9" id="KW-1133">Transmembrane helix</keyword>
<feature type="transmembrane region" description="Helical" evidence="9">
    <location>
        <begin position="710"/>
        <end position="731"/>
    </location>
</feature>
<evidence type="ECO:0000256" key="6">
    <source>
        <dbReference type="ARBA" id="ARBA00022840"/>
    </source>
</evidence>
<dbReference type="GO" id="GO:0005524">
    <property type="term" value="F:ATP binding"/>
    <property type="evidence" value="ECO:0007669"/>
    <property type="project" value="UniProtKB-KW"/>
</dbReference>
<evidence type="ECO:0000313" key="11">
    <source>
        <dbReference type="Proteomes" id="UP001515500"/>
    </source>
</evidence>
<dbReference type="Pfam" id="PF01061">
    <property type="entry name" value="ABC2_membrane"/>
    <property type="match status" value="2"/>
</dbReference>
<keyword evidence="4 9" id="KW-0812">Transmembrane</keyword>
<dbReference type="PROSITE" id="PS50893">
    <property type="entry name" value="ABC_TRANSPORTER_2"/>
    <property type="match status" value="1"/>
</dbReference>
<feature type="transmembrane region" description="Helical" evidence="9">
    <location>
        <begin position="635"/>
        <end position="655"/>
    </location>
</feature>
<evidence type="ECO:0000256" key="7">
    <source>
        <dbReference type="ARBA" id="ARBA00022989"/>
    </source>
</evidence>
<dbReference type="GO" id="GO:0005886">
    <property type="term" value="C:plasma membrane"/>
    <property type="evidence" value="ECO:0007669"/>
    <property type="project" value="UniProtKB-ARBA"/>
</dbReference>
<proteinExistence type="inferred from homology"/>
<dbReference type="RefSeq" id="XP_039113815.1">
    <property type="nucleotide sequence ID" value="XM_039257881.1"/>
</dbReference>
<feature type="transmembrane region" description="Helical" evidence="9">
    <location>
        <begin position="768"/>
        <end position="786"/>
    </location>
</feature>
<feature type="domain" description="ABC transporter" evidence="10">
    <location>
        <begin position="289"/>
        <end position="504"/>
    </location>
</feature>
<dbReference type="GO" id="GO:0140359">
    <property type="term" value="F:ABC-type transporter activity"/>
    <property type="evidence" value="ECO:0007669"/>
    <property type="project" value="InterPro"/>
</dbReference>
<feature type="transmembrane region" description="Helical" evidence="9">
    <location>
        <begin position="95"/>
        <end position="113"/>
    </location>
</feature>
<dbReference type="InterPro" id="IPR003593">
    <property type="entry name" value="AAA+_ATPase"/>
</dbReference>
<dbReference type="Pfam" id="PF08370">
    <property type="entry name" value="PDR_assoc"/>
    <property type="match status" value="1"/>
</dbReference>